<name>A0A4C1V4Q5_EUMVA</name>
<organism evidence="1 2">
    <name type="scientific">Eumeta variegata</name>
    <name type="common">Bagworm moth</name>
    <name type="synonym">Eumeta japonica</name>
    <dbReference type="NCBI Taxonomy" id="151549"/>
    <lineage>
        <taxon>Eukaryota</taxon>
        <taxon>Metazoa</taxon>
        <taxon>Ecdysozoa</taxon>
        <taxon>Arthropoda</taxon>
        <taxon>Hexapoda</taxon>
        <taxon>Insecta</taxon>
        <taxon>Pterygota</taxon>
        <taxon>Neoptera</taxon>
        <taxon>Endopterygota</taxon>
        <taxon>Lepidoptera</taxon>
        <taxon>Glossata</taxon>
        <taxon>Ditrysia</taxon>
        <taxon>Tineoidea</taxon>
        <taxon>Psychidae</taxon>
        <taxon>Oiketicinae</taxon>
        <taxon>Eumeta</taxon>
    </lineage>
</organism>
<protein>
    <submittedName>
        <fullName evidence="1">Uncharacterized protein</fullName>
    </submittedName>
</protein>
<dbReference type="Proteomes" id="UP000299102">
    <property type="component" value="Unassembled WGS sequence"/>
</dbReference>
<dbReference type="EMBL" id="BGZK01000271">
    <property type="protein sequence ID" value="GBP33257.1"/>
    <property type="molecule type" value="Genomic_DNA"/>
</dbReference>
<dbReference type="AlphaFoldDB" id="A0A4C1V4Q5"/>
<accession>A0A4C1V4Q5</accession>
<gene>
    <name evidence="1" type="ORF">EVAR_5212_1</name>
</gene>
<proteinExistence type="predicted"/>
<reference evidence="1 2" key="1">
    <citation type="journal article" date="2019" name="Commun. Biol.">
        <title>The bagworm genome reveals a unique fibroin gene that provides high tensile strength.</title>
        <authorList>
            <person name="Kono N."/>
            <person name="Nakamura H."/>
            <person name="Ohtoshi R."/>
            <person name="Tomita M."/>
            <person name="Numata K."/>
            <person name="Arakawa K."/>
        </authorList>
    </citation>
    <scope>NUCLEOTIDE SEQUENCE [LARGE SCALE GENOMIC DNA]</scope>
</reference>
<comment type="caution">
    <text evidence="1">The sequence shown here is derived from an EMBL/GenBank/DDBJ whole genome shotgun (WGS) entry which is preliminary data.</text>
</comment>
<sequence length="191" mass="21835">MTIKRFLSPKDAAKQRTPHFLMEKYPVALHPEQLPAPVTVAASQLLDPVEPAVFFRDVHGYDESVENVSRPRAWEPVDVVTPSRRIRRKLAGDLVTENFNVHCFRWANGHRASMSSVMKGEWAAETLSHQTKRNSESCYITFVFEYLNIKMGQFDLCCLTGRTDPFLCSSQVDHGVALSQTITINFHRKRE</sequence>
<evidence type="ECO:0000313" key="2">
    <source>
        <dbReference type="Proteomes" id="UP000299102"/>
    </source>
</evidence>
<keyword evidence="2" id="KW-1185">Reference proteome</keyword>
<evidence type="ECO:0000313" key="1">
    <source>
        <dbReference type="EMBL" id="GBP33257.1"/>
    </source>
</evidence>